<gene>
    <name evidence="1" type="ORF">CBX34_01940</name>
</gene>
<sequence length="63" mass="6991">MAIVNINVSVTSPPKPSQLLKSGALVSTGGIPLKFIWVHDICKKTRMVLIFLIKNYLREPSAR</sequence>
<reference evidence="1" key="1">
    <citation type="submission" date="2018-07" db="EMBL/GenBank/DDBJ databases">
        <authorList>
            <consortium name="PulseNet: The National Subtyping Network for Foodborne Disease Surveillance"/>
            <person name="Tarr C.L."/>
            <person name="Trees E."/>
            <person name="Katz L.S."/>
            <person name="Carleton-Romer H.A."/>
            <person name="Stroika S."/>
            <person name="Kucerova Z."/>
            <person name="Roache K.F."/>
            <person name="Sabol A.L."/>
            <person name="Besser J."/>
            <person name="Gerner-Smidt P."/>
        </authorList>
    </citation>
    <scope>NUCLEOTIDE SEQUENCE [LARGE SCALE GENOMIC DNA]</scope>
    <source>
        <strain evidence="1">08-0470</strain>
    </source>
</reference>
<dbReference type="EMBL" id="AAGWGZ010000001">
    <property type="protein sequence ID" value="EBS6846514.1"/>
    <property type="molecule type" value="Genomic_DNA"/>
</dbReference>
<accession>A0A5V0IIH6</accession>
<name>A0A5V0IIH6_SALER</name>
<organism evidence="1">
    <name type="scientific">Salmonella enterica</name>
    <name type="common">Salmonella choleraesuis</name>
    <dbReference type="NCBI Taxonomy" id="28901"/>
    <lineage>
        <taxon>Bacteria</taxon>
        <taxon>Pseudomonadati</taxon>
        <taxon>Pseudomonadota</taxon>
        <taxon>Gammaproteobacteria</taxon>
        <taxon>Enterobacterales</taxon>
        <taxon>Enterobacteriaceae</taxon>
        <taxon>Salmonella</taxon>
    </lineage>
</organism>
<dbReference type="AlphaFoldDB" id="A0A5V0IIH6"/>
<comment type="caution">
    <text evidence="1">The sequence shown here is derived from an EMBL/GenBank/DDBJ whole genome shotgun (WGS) entry which is preliminary data.</text>
</comment>
<proteinExistence type="predicted"/>
<evidence type="ECO:0000313" key="1">
    <source>
        <dbReference type="EMBL" id="EBS6846514.1"/>
    </source>
</evidence>
<protein>
    <submittedName>
        <fullName evidence="1">Uncharacterized protein</fullName>
    </submittedName>
</protein>